<dbReference type="PANTHER" id="PTHR33021">
    <property type="entry name" value="BLUE COPPER PROTEIN"/>
    <property type="match status" value="1"/>
</dbReference>
<feature type="region of interest" description="Disordered" evidence="3">
    <location>
        <begin position="146"/>
        <end position="172"/>
    </location>
</feature>
<keyword evidence="2" id="KW-0325">Glycoprotein</keyword>
<dbReference type="EMBL" id="MTKT01004399">
    <property type="protein sequence ID" value="OWM71760.1"/>
    <property type="molecule type" value="Genomic_DNA"/>
</dbReference>
<dbReference type="PROSITE" id="PS51485">
    <property type="entry name" value="PHYTOCYANIN"/>
    <property type="match status" value="1"/>
</dbReference>
<keyword evidence="4" id="KW-0472">Membrane</keyword>
<feature type="chain" id="PRO_5044568962" evidence="5">
    <location>
        <begin position="36"/>
        <end position="196"/>
    </location>
</feature>
<keyword evidence="4" id="KW-0812">Transmembrane</keyword>
<reference evidence="8" key="1">
    <citation type="journal article" date="2017" name="Plant J.">
        <title>The pomegranate (Punica granatum L.) genome and the genomics of punicalagin biosynthesis.</title>
        <authorList>
            <person name="Qin G."/>
            <person name="Xu C."/>
            <person name="Ming R."/>
            <person name="Tang H."/>
            <person name="Guyot R."/>
            <person name="Kramer E.M."/>
            <person name="Hu Y."/>
            <person name="Yi X."/>
            <person name="Qi Y."/>
            <person name="Xu X."/>
            <person name="Gao Z."/>
            <person name="Pan H."/>
            <person name="Jian J."/>
            <person name="Tian Y."/>
            <person name="Yue Z."/>
            <person name="Xu Y."/>
        </authorList>
    </citation>
    <scope>NUCLEOTIDE SEQUENCE [LARGE SCALE GENOMIC DNA]</scope>
    <source>
        <strain evidence="8">cv. Dabenzi</strain>
    </source>
</reference>
<protein>
    <submittedName>
        <fullName evidence="10">Stellacyanin-like</fullName>
    </submittedName>
</protein>
<evidence type="ECO:0000313" key="10">
    <source>
        <dbReference type="RefSeq" id="XP_031379508.1"/>
    </source>
</evidence>
<reference evidence="7" key="2">
    <citation type="submission" date="2017-06" db="EMBL/GenBank/DDBJ databases">
        <title>The pomegranate genome and the genomics of punicalagin biosynthesis.</title>
        <authorList>
            <person name="Xu C."/>
        </authorList>
    </citation>
    <scope>NUCLEOTIDE SEQUENCE [LARGE SCALE GENOMIC DNA]</scope>
    <source>
        <tissue evidence="7">Fresh leaf</tissue>
    </source>
</reference>
<feature type="transmembrane region" description="Helical" evidence="4">
    <location>
        <begin position="175"/>
        <end position="195"/>
    </location>
</feature>
<name>A0A218WHC2_PUNGR</name>
<accession>A0A218WHC2</accession>
<gene>
    <name evidence="10" type="primary">LOC116194760</name>
    <name evidence="7" type="ORF">CDL15_Pgr005948</name>
</gene>
<evidence type="ECO:0000256" key="3">
    <source>
        <dbReference type="SAM" id="MobiDB-lite"/>
    </source>
</evidence>
<dbReference type="SUPFAM" id="SSF49503">
    <property type="entry name" value="Cupredoxins"/>
    <property type="match status" value="1"/>
</dbReference>
<reference evidence="10" key="4">
    <citation type="submission" date="2025-04" db="UniProtKB">
        <authorList>
            <consortium name="RefSeq"/>
        </authorList>
    </citation>
    <scope>IDENTIFICATION</scope>
    <source>
        <tissue evidence="10">Leaf</tissue>
    </source>
</reference>
<dbReference type="GO" id="GO:0005886">
    <property type="term" value="C:plasma membrane"/>
    <property type="evidence" value="ECO:0007669"/>
    <property type="project" value="TreeGrafter"/>
</dbReference>
<dbReference type="InterPro" id="IPR039391">
    <property type="entry name" value="Phytocyanin-like"/>
</dbReference>
<sequence length="196" mass="20793">MMMRMMTMMRVFNIVNVVAALMVVAVLLSIQRVEATNYTVGEAAGWRIPPNGAASTYSDWASNISFQIGDVFVFDFVTGSHDVAVVTQQDYDACSTAAPVDLYSTGPTAYSLDVLGNYYFICTKGSGASHCLSGQKLAITVPSSPISPFPSTSPPTRASATPPPPPKDNEGSPSLAANLSMIIFISMTMSFLGLLS</sequence>
<dbReference type="GO" id="GO:0009055">
    <property type="term" value="F:electron transfer activity"/>
    <property type="evidence" value="ECO:0007669"/>
    <property type="project" value="InterPro"/>
</dbReference>
<evidence type="ECO:0000313" key="9">
    <source>
        <dbReference type="Proteomes" id="UP000515151"/>
    </source>
</evidence>
<keyword evidence="5" id="KW-0732">Signal</keyword>
<dbReference type="RefSeq" id="XP_031379508.1">
    <property type="nucleotide sequence ID" value="XM_031523648.1"/>
</dbReference>
<dbReference type="Gene3D" id="2.60.40.420">
    <property type="entry name" value="Cupredoxins - blue copper proteins"/>
    <property type="match status" value="1"/>
</dbReference>
<evidence type="ECO:0000256" key="2">
    <source>
        <dbReference type="ARBA" id="ARBA00023180"/>
    </source>
</evidence>
<feature type="signal peptide" evidence="5">
    <location>
        <begin position="1"/>
        <end position="35"/>
    </location>
</feature>
<dbReference type="InterPro" id="IPR003245">
    <property type="entry name" value="Phytocyanin_dom"/>
</dbReference>
<dbReference type="Pfam" id="PF02298">
    <property type="entry name" value="Cu_bind_like"/>
    <property type="match status" value="1"/>
</dbReference>
<evidence type="ECO:0000313" key="8">
    <source>
        <dbReference type="Proteomes" id="UP000197138"/>
    </source>
</evidence>
<evidence type="ECO:0000256" key="4">
    <source>
        <dbReference type="SAM" id="Phobius"/>
    </source>
</evidence>
<dbReference type="Proteomes" id="UP000197138">
    <property type="component" value="Unassembled WGS sequence"/>
</dbReference>
<reference evidence="9" key="3">
    <citation type="journal article" date="2020" name="Plant Biotechnol. J.">
        <title>The pomegranate (Punica granatum L.) draft genome dissects genetic divergence between soft- and hard-seeded cultivars.</title>
        <authorList>
            <person name="Luo X."/>
            <person name="Li H."/>
            <person name="Wu Z."/>
            <person name="Yao W."/>
            <person name="Zhao P."/>
            <person name="Cao D."/>
            <person name="Yu H."/>
            <person name="Li K."/>
            <person name="Poudel K."/>
            <person name="Zhao D."/>
            <person name="Zhang F."/>
            <person name="Xia X."/>
            <person name="Chen L."/>
            <person name="Wang Q."/>
            <person name="Jing D."/>
            <person name="Cao S."/>
        </authorList>
    </citation>
    <scope>NUCLEOTIDE SEQUENCE [LARGE SCALE GENOMIC DNA]</scope>
</reference>
<organism evidence="7 8">
    <name type="scientific">Punica granatum</name>
    <name type="common">Pomegranate</name>
    <dbReference type="NCBI Taxonomy" id="22663"/>
    <lineage>
        <taxon>Eukaryota</taxon>
        <taxon>Viridiplantae</taxon>
        <taxon>Streptophyta</taxon>
        <taxon>Embryophyta</taxon>
        <taxon>Tracheophyta</taxon>
        <taxon>Spermatophyta</taxon>
        <taxon>Magnoliopsida</taxon>
        <taxon>eudicotyledons</taxon>
        <taxon>Gunneridae</taxon>
        <taxon>Pentapetalae</taxon>
        <taxon>rosids</taxon>
        <taxon>malvids</taxon>
        <taxon>Myrtales</taxon>
        <taxon>Lythraceae</taxon>
        <taxon>Punica</taxon>
    </lineage>
</organism>
<keyword evidence="4" id="KW-1133">Transmembrane helix</keyword>
<dbReference type="Proteomes" id="UP000515151">
    <property type="component" value="Chromosome 2"/>
</dbReference>
<dbReference type="AlphaFoldDB" id="A0A218WHC2"/>
<dbReference type="InterPro" id="IPR008972">
    <property type="entry name" value="Cupredoxin"/>
</dbReference>
<evidence type="ECO:0000256" key="5">
    <source>
        <dbReference type="SAM" id="SignalP"/>
    </source>
</evidence>
<keyword evidence="1" id="KW-1015">Disulfide bond</keyword>
<feature type="domain" description="Phytocyanin" evidence="6">
    <location>
        <begin position="36"/>
        <end position="143"/>
    </location>
</feature>
<proteinExistence type="predicted"/>
<dbReference type="OrthoDB" id="5421909at2759"/>
<keyword evidence="9" id="KW-1185">Reference proteome</keyword>
<evidence type="ECO:0000256" key="1">
    <source>
        <dbReference type="ARBA" id="ARBA00023157"/>
    </source>
</evidence>
<evidence type="ECO:0000259" key="6">
    <source>
        <dbReference type="PROSITE" id="PS51485"/>
    </source>
</evidence>
<dbReference type="FunFam" id="2.60.40.420:FF:000034">
    <property type="entry name" value="Cupredoxin superfamily protein"/>
    <property type="match status" value="1"/>
</dbReference>
<dbReference type="PANTHER" id="PTHR33021:SF189">
    <property type="entry name" value="CUCUMBER PEELING CUPREDOXIN-LIKE"/>
    <property type="match status" value="1"/>
</dbReference>
<dbReference type="GeneID" id="116194760"/>
<evidence type="ECO:0000313" key="7">
    <source>
        <dbReference type="EMBL" id="OWM71760.1"/>
    </source>
</evidence>